<organism evidence="10 11">
    <name type="scientific">Cohnella endophytica</name>
    <dbReference type="NCBI Taxonomy" id="2419778"/>
    <lineage>
        <taxon>Bacteria</taxon>
        <taxon>Bacillati</taxon>
        <taxon>Bacillota</taxon>
        <taxon>Bacilli</taxon>
        <taxon>Bacillales</taxon>
        <taxon>Paenibacillaceae</taxon>
        <taxon>Cohnella</taxon>
    </lineage>
</organism>
<dbReference type="SMART" id="SM00304">
    <property type="entry name" value="HAMP"/>
    <property type="match status" value="1"/>
</dbReference>
<evidence type="ECO:0000256" key="1">
    <source>
        <dbReference type="ARBA" id="ARBA00004236"/>
    </source>
</evidence>
<evidence type="ECO:0000256" key="3">
    <source>
        <dbReference type="ARBA" id="ARBA00023136"/>
    </source>
</evidence>
<keyword evidence="4 6" id="KW-0807">Transducer</keyword>
<dbReference type="AlphaFoldDB" id="A0A494XIU6"/>
<evidence type="ECO:0000313" key="10">
    <source>
        <dbReference type="EMBL" id="RKP48004.1"/>
    </source>
</evidence>
<dbReference type="SMART" id="SM00283">
    <property type="entry name" value="MA"/>
    <property type="match status" value="1"/>
</dbReference>
<keyword evidence="2" id="KW-1003">Cell membrane</keyword>
<sequence length="704" mass="77232">MDKIIQRALSVKIAIKYLTALLVFVFVAVYVMNNESLSKLKKESIAKGELVAQSSGQEYADANKKLLKDMTTSLGVYRNEAMAMIRGEKPDRELFYEAIGNTIREKKGGGVLSFFTAWEPDGFDGKDKSYLSNPTYQAMQGRFAVQATYNGSNVVKSSLPRGFEKEEYYVAAKRTKVAFATKPYVTGEGDKQTLITTLSIGVVNDFGKYLGMIGVSLSLNDLQTNAEAVHPNGGNVSLISDEGDYIANGKDSSLLGKSFAEQEGHQAMWEKLRKGEMTQYANDEQGVKQLYSFVPLTISDGEIWYVMTEIPYSKITESYRGSQRKVMTMFFSTIIVLGIVIWLLTRYMITLPLKRMQVGIRQLALGDFTGKLRVSIQDEFGQMASHLNETTGSLGAMMKHTSELAMNVGATSEELTSSSEQVTASAESISKAVEEVAAGMTEQNDQAANTSRNMHEVTDGVRRIAESAIAVLESAKDVSAQTEKGDLLIRQAVEQMDEVNVSMTRSTSSMDRLREHSEEIGSIVELINRISSRTNILALNASIEAARAGEHGKGFAVVATEIRKLAEQTRDAVLKVEEKIESIRTETYRMTDVIAFTSSEVVKGSATVTDSGKIFSSITAEMKRVHLQAEEVSSSVGQLSAGIEQAMASVDSVKEITRMSTDNANQVAAASEEQLATMQEVTSSANHLSAMVQDLLDRLTRFKH</sequence>
<feature type="transmembrane region" description="Helical" evidence="7">
    <location>
        <begin position="329"/>
        <end position="349"/>
    </location>
</feature>
<dbReference type="Gene3D" id="6.10.340.10">
    <property type="match status" value="1"/>
</dbReference>
<dbReference type="CDD" id="cd12913">
    <property type="entry name" value="PDC1_MCP_like"/>
    <property type="match status" value="1"/>
</dbReference>
<dbReference type="PROSITE" id="PS50111">
    <property type="entry name" value="CHEMOTAXIS_TRANSDUC_2"/>
    <property type="match status" value="1"/>
</dbReference>
<comment type="subcellular location">
    <subcellularLocation>
        <location evidence="1">Cell membrane</location>
    </subcellularLocation>
</comment>
<evidence type="ECO:0000259" key="9">
    <source>
        <dbReference type="PROSITE" id="PS50885"/>
    </source>
</evidence>
<accession>A0A494XIU6</accession>
<dbReference type="Proteomes" id="UP000282076">
    <property type="component" value="Unassembled WGS sequence"/>
</dbReference>
<dbReference type="SUPFAM" id="SSF58104">
    <property type="entry name" value="Methyl-accepting chemotaxis protein (MCP) signaling domain"/>
    <property type="match status" value="1"/>
</dbReference>
<dbReference type="InterPro" id="IPR003660">
    <property type="entry name" value="HAMP_dom"/>
</dbReference>
<keyword evidence="3 7" id="KW-0472">Membrane</keyword>
<dbReference type="Gene3D" id="3.30.450.20">
    <property type="entry name" value="PAS domain"/>
    <property type="match status" value="2"/>
</dbReference>
<keyword evidence="7" id="KW-1133">Transmembrane helix</keyword>
<protein>
    <submittedName>
        <fullName evidence="10">Methyl-accepting chemotaxis protein</fullName>
    </submittedName>
</protein>
<feature type="domain" description="HAMP" evidence="9">
    <location>
        <begin position="347"/>
        <end position="399"/>
    </location>
</feature>
<dbReference type="PANTHER" id="PTHR32089">
    <property type="entry name" value="METHYL-ACCEPTING CHEMOTAXIS PROTEIN MCPB"/>
    <property type="match status" value="1"/>
</dbReference>
<dbReference type="GO" id="GO:0007165">
    <property type="term" value="P:signal transduction"/>
    <property type="evidence" value="ECO:0007669"/>
    <property type="project" value="UniProtKB-KW"/>
</dbReference>
<dbReference type="CDD" id="cd11386">
    <property type="entry name" value="MCP_signal"/>
    <property type="match status" value="1"/>
</dbReference>
<dbReference type="EMBL" id="RBZM01000010">
    <property type="protein sequence ID" value="RKP48004.1"/>
    <property type="molecule type" value="Genomic_DNA"/>
</dbReference>
<keyword evidence="11" id="KW-1185">Reference proteome</keyword>
<evidence type="ECO:0000256" key="6">
    <source>
        <dbReference type="PROSITE-ProRule" id="PRU00284"/>
    </source>
</evidence>
<feature type="transmembrane region" description="Helical" evidence="7">
    <location>
        <begin position="13"/>
        <end position="32"/>
    </location>
</feature>
<evidence type="ECO:0000259" key="8">
    <source>
        <dbReference type="PROSITE" id="PS50111"/>
    </source>
</evidence>
<feature type="domain" description="Methyl-accepting transducer" evidence="8">
    <location>
        <begin position="418"/>
        <end position="654"/>
    </location>
</feature>
<keyword evidence="7" id="KW-0812">Transmembrane</keyword>
<dbReference type="PROSITE" id="PS50885">
    <property type="entry name" value="HAMP"/>
    <property type="match status" value="1"/>
</dbReference>
<dbReference type="CDD" id="cd06225">
    <property type="entry name" value="HAMP"/>
    <property type="match status" value="1"/>
</dbReference>
<evidence type="ECO:0000256" key="4">
    <source>
        <dbReference type="ARBA" id="ARBA00023224"/>
    </source>
</evidence>
<evidence type="ECO:0000256" key="2">
    <source>
        <dbReference type="ARBA" id="ARBA00022475"/>
    </source>
</evidence>
<evidence type="ECO:0000313" key="11">
    <source>
        <dbReference type="Proteomes" id="UP000282076"/>
    </source>
</evidence>
<gene>
    <name evidence="10" type="ORF">D7Z26_22650</name>
</gene>
<dbReference type="OrthoDB" id="9760371at2"/>
<evidence type="ECO:0000256" key="5">
    <source>
        <dbReference type="ARBA" id="ARBA00029447"/>
    </source>
</evidence>
<evidence type="ECO:0000256" key="7">
    <source>
        <dbReference type="SAM" id="Phobius"/>
    </source>
</evidence>
<dbReference type="Pfam" id="PF00015">
    <property type="entry name" value="MCPsignal"/>
    <property type="match status" value="1"/>
</dbReference>
<dbReference type="PANTHER" id="PTHR32089:SF112">
    <property type="entry name" value="LYSOZYME-LIKE PROTEIN-RELATED"/>
    <property type="match status" value="1"/>
</dbReference>
<reference evidence="10 11" key="1">
    <citation type="submission" date="2018-10" db="EMBL/GenBank/DDBJ databases">
        <title>Cohnella sp. M2MS4P-1, whole genome shotgun sequence.</title>
        <authorList>
            <person name="Tuo L."/>
        </authorList>
    </citation>
    <scope>NUCLEOTIDE SEQUENCE [LARGE SCALE GENOMIC DNA]</scope>
    <source>
        <strain evidence="10 11">M2MS4P-1</strain>
    </source>
</reference>
<proteinExistence type="inferred from homology"/>
<comment type="caution">
    <text evidence="10">The sequence shown here is derived from an EMBL/GenBank/DDBJ whole genome shotgun (WGS) entry which is preliminary data.</text>
</comment>
<dbReference type="GO" id="GO:0005886">
    <property type="term" value="C:plasma membrane"/>
    <property type="evidence" value="ECO:0007669"/>
    <property type="project" value="UniProtKB-SubCell"/>
</dbReference>
<dbReference type="Pfam" id="PF00672">
    <property type="entry name" value="HAMP"/>
    <property type="match status" value="1"/>
</dbReference>
<dbReference type="RefSeq" id="WP_120979293.1">
    <property type="nucleotide sequence ID" value="NZ_RBZM01000010.1"/>
</dbReference>
<dbReference type="Gene3D" id="1.10.287.950">
    <property type="entry name" value="Methyl-accepting chemotaxis protein"/>
    <property type="match status" value="1"/>
</dbReference>
<dbReference type="InterPro" id="IPR004089">
    <property type="entry name" value="MCPsignal_dom"/>
</dbReference>
<name>A0A494XIU6_9BACL</name>
<comment type="similarity">
    <text evidence="5">Belongs to the methyl-accepting chemotaxis (MCP) protein family.</text>
</comment>